<dbReference type="WBParaSite" id="HCON_00087220-00001">
    <property type="protein sequence ID" value="HCON_00087220-00001"/>
    <property type="gene ID" value="HCON_00087220"/>
</dbReference>
<keyword evidence="2" id="KW-0472">Membrane</keyword>
<keyword evidence="2" id="KW-0812">Transmembrane</keyword>
<keyword evidence="2" id="KW-1133">Transmembrane helix</keyword>
<evidence type="ECO:0000313" key="4">
    <source>
        <dbReference type="WBParaSite" id="HCON_00087220-00001"/>
    </source>
</evidence>
<dbReference type="AlphaFoldDB" id="A0A7I4YE10"/>
<keyword evidence="3" id="KW-1185">Reference proteome</keyword>
<feature type="transmembrane region" description="Helical" evidence="2">
    <location>
        <begin position="127"/>
        <end position="153"/>
    </location>
</feature>
<reference evidence="4" key="1">
    <citation type="submission" date="2020-12" db="UniProtKB">
        <authorList>
            <consortium name="WormBaseParasite"/>
        </authorList>
    </citation>
    <scope>IDENTIFICATION</scope>
    <source>
        <strain evidence="4">MHco3</strain>
    </source>
</reference>
<accession>A0A7I4YE10</accession>
<dbReference type="SUPFAM" id="SSF56235">
    <property type="entry name" value="N-terminal nucleophile aminohydrolases (Ntn hydrolases)"/>
    <property type="match status" value="1"/>
</dbReference>
<dbReference type="InterPro" id="IPR029055">
    <property type="entry name" value="Ntn_hydrolases_N"/>
</dbReference>
<feature type="compositionally biased region" description="Basic and acidic residues" evidence="1">
    <location>
        <begin position="80"/>
        <end position="102"/>
    </location>
</feature>
<evidence type="ECO:0000313" key="3">
    <source>
        <dbReference type="Proteomes" id="UP000025227"/>
    </source>
</evidence>
<sequence>MTDEERPTDENTDMKEQIPRVSTAKAFSIRKGENLTVSTQTTQESSKNTTKGTTVDNTQKTLNQPAQITKKTVVESECPSTEKSKSGEKDSRNRMDDLKDNLQYRGQMRRKRIESDRKELRRKIRKVARFAMILILGIELLFVGLYLLAIIIISGMINSTIVEPWVFRLEPTSHRFKEFAVSSNSESCNEEARTLYLEDHSTYGIAFAMSLCLMKSAPHRGGLGGASVAVMVDLDKNLCQQTQGYPRYPPLHNRGEVRGPNRMFSDHWKQLFMQPGESHTWMALLSKINEDEKKRLSRKIFRDEAKVFAVDANLARHLRIMDTTLALLSTHDRLLSKRFHGKLEGELVTAPLDFFNESGSNVSERNWSTRDPSITLSRFEKFFGNLNRSYVEWIDGIQQKVGEYKVCVPSKPENSSIILEALRSRTKAQLKYPIQNAHFEAYVAMEKAIQLARNSSAFYGLPKEKVERSNKGTHYKRISFRKEFPYNSNFFALVDVKKRQAIACTSTLGSSFGSLMSSSSWTPPTIFNNLISFVTTPDEETGITNAFLFQPLIAFDKNIRIVWAGIGGSTTISLGMPRMVTSIIWRLFHGTPLLHATGSPMIFPQQNKYTMYNEGFEWQTLALIQNVINDWLLRRNVTKRPLYRINNEYTRRSLMDNAAVIDATGPSNSSVLIPFHFSNDDDQVMPSGV</sequence>
<dbReference type="Proteomes" id="UP000025227">
    <property type="component" value="Unplaced"/>
</dbReference>
<protein>
    <submittedName>
        <fullName evidence="4">WS_DGAT_C domain-containing protein</fullName>
    </submittedName>
</protein>
<organism evidence="3 4">
    <name type="scientific">Haemonchus contortus</name>
    <name type="common">Barber pole worm</name>
    <dbReference type="NCBI Taxonomy" id="6289"/>
    <lineage>
        <taxon>Eukaryota</taxon>
        <taxon>Metazoa</taxon>
        <taxon>Ecdysozoa</taxon>
        <taxon>Nematoda</taxon>
        <taxon>Chromadorea</taxon>
        <taxon>Rhabditida</taxon>
        <taxon>Rhabditina</taxon>
        <taxon>Rhabditomorpha</taxon>
        <taxon>Strongyloidea</taxon>
        <taxon>Trichostrongylidae</taxon>
        <taxon>Haemonchus</taxon>
    </lineage>
</organism>
<feature type="region of interest" description="Disordered" evidence="1">
    <location>
        <begin position="1"/>
        <end position="106"/>
    </location>
</feature>
<dbReference type="OrthoDB" id="5859365at2759"/>
<feature type="compositionally biased region" description="Polar residues" evidence="1">
    <location>
        <begin position="35"/>
        <end position="70"/>
    </location>
</feature>
<name>A0A7I4YE10_HAECO</name>
<evidence type="ECO:0000256" key="2">
    <source>
        <dbReference type="SAM" id="Phobius"/>
    </source>
</evidence>
<evidence type="ECO:0000256" key="1">
    <source>
        <dbReference type="SAM" id="MobiDB-lite"/>
    </source>
</evidence>
<feature type="compositionally biased region" description="Basic and acidic residues" evidence="1">
    <location>
        <begin position="1"/>
        <end position="18"/>
    </location>
</feature>
<proteinExistence type="predicted"/>